<organism evidence="5 6">
    <name type="scientific">Hevea brasiliensis</name>
    <name type="common">Para rubber tree</name>
    <name type="synonym">Siphonia brasiliensis</name>
    <dbReference type="NCBI Taxonomy" id="3981"/>
    <lineage>
        <taxon>Eukaryota</taxon>
        <taxon>Viridiplantae</taxon>
        <taxon>Streptophyta</taxon>
        <taxon>Embryophyta</taxon>
        <taxon>Tracheophyta</taxon>
        <taxon>Spermatophyta</taxon>
        <taxon>Magnoliopsida</taxon>
        <taxon>eudicotyledons</taxon>
        <taxon>Gunneridae</taxon>
        <taxon>Pentapetalae</taxon>
        <taxon>rosids</taxon>
        <taxon>fabids</taxon>
        <taxon>Malpighiales</taxon>
        <taxon>Euphorbiaceae</taxon>
        <taxon>Crotonoideae</taxon>
        <taxon>Micrandreae</taxon>
        <taxon>Hevea</taxon>
    </lineage>
</organism>
<dbReference type="InterPro" id="IPR033524">
    <property type="entry name" value="Glu/Leu/Phe/Val_DH_AS"/>
</dbReference>
<evidence type="ECO:0000256" key="3">
    <source>
        <dbReference type="PIRNR" id="PIRNR000185"/>
    </source>
</evidence>
<dbReference type="InterPro" id="IPR036291">
    <property type="entry name" value="NAD(P)-bd_dom_sf"/>
</dbReference>
<dbReference type="Gene3D" id="3.40.50.10860">
    <property type="entry name" value="Leucine Dehydrogenase, chain A, domain 1"/>
    <property type="match status" value="1"/>
</dbReference>
<comment type="caution">
    <text evidence="5">The sequence shown here is derived from an EMBL/GenBank/DDBJ whole genome shotgun (WGS) entry which is preliminary data.</text>
</comment>
<dbReference type="InterPro" id="IPR014362">
    <property type="entry name" value="Glu_DH"/>
</dbReference>
<dbReference type="Pfam" id="PF02812">
    <property type="entry name" value="ELFV_dehydrog_N"/>
    <property type="match status" value="1"/>
</dbReference>
<dbReference type="InterPro" id="IPR006096">
    <property type="entry name" value="Glu/Leu/Phe/Val/Trp_DH_C"/>
</dbReference>
<dbReference type="SUPFAM" id="SSF53223">
    <property type="entry name" value="Aminoacid dehydrogenase-like, N-terminal domain"/>
    <property type="match status" value="1"/>
</dbReference>
<dbReference type="PANTHER" id="PTHR11606">
    <property type="entry name" value="GLUTAMATE DEHYDROGENASE"/>
    <property type="match status" value="1"/>
</dbReference>
<name>A0ABQ9LZB5_HEVBR</name>
<evidence type="ECO:0000256" key="1">
    <source>
        <dbReference type="ARBA" id="ARBA00006382"/>
    </source>
</evidence>
<protein>
    <recommendedName>
        <fullName evidence="3">Glutamate dehydrogenase</fullName>
    </recommendedName>
</protein>
<accession>A0ABQ9LZB5</accession>
<keyword evidence="6" id="KW-1185">Reference proteome</keyword>
<dbReference type="Pfam" id="PF00208">
    <property type="entry name" value="ELFV_dehydrog"/>
    <property type="match status" value="2"/>
</dbReference>
<dbReference type="SUPFAM" id="SSF51735">
    <property type="entry name" value="NAD(P)-binding Rossmann-fold domains"/>
    <property type="match status" value="1"/>
</dbReference>
<dbReference type="EMBL" id="JARPOI010000009">
    <property type="protein sequence ID" value="KAJ9173312.1"/>
    <property type="molecule type" value="Genomic_DNA"/>
</dbReference>
<sequence>MNALAATNRNFRHAARILGLDSKLEKSLLIPPREIKVECTIPKDDGSLVSYVGFRIQHDNARGPMKGGIRYHPEIDPDEVNALAQLMTWETAVADIPYGGAKGGIGSDPRELSASELERLTRVFTQKIHDLIGAHRDVAAPDIGIIHRQSHFLFLSAYSFVSNWTNHIAWILDEYSKFHGHSPAVVTGKPIVRVNFSFFYFSLGIEDLGGSLGREAATGLGVVFATDDLLADMETNFIHENGGKVVAVGNITGAVKNPSGLDIPALMKHRENTQSLKDFEVGEDMDPNELLVCECDVLMPSTLGGVLNRENAANVKAKFIVEAILSKKGVVILPCIYNIQGFMWDEEKVNCERKKYMRRSFQQIKAMCKTYNCNLQMGAFTLGLNRVARATLLRGWEA</sequence>
<dbReference type="InterPro" id="IPR006097">
    <property type="entry name" value="Glu/Leu/Phe/Val/Trp_DH_dimer"/>
</dbReference>
<evidence type="ECO:0000313" key="6">
    <source>
        <dbReference type="Proteomes" id="UP001174677"/>
    </source>
</evidence>
<dbReference type="InterPro" id="IPR046346">
    <property type="entry name" value="Aminoacid_DH-like_N_sf"/>
</dbReference>
<comment type="similarity">
    <text evidence="1 3">Belongs to the Glu/Leu/Phe/Val dehydrogenases family.</text>
</comment>
<gene>
    <name evidence="5" type="ORF">P3X46_016463</name>
</gene>
<proteinExistence type="inferred from homology"/>
<feature type="domain" description="Glutamate/phenylalanine/leucine/valine/L-tryptophan dehydrogenase C-terminal" evidence="4">
    <location>
        <begin position="211"/>
        <end position="395"/>
    </location>
</feature>
<dbReference type="SMART" id="SM00839">
    <property type="entry name" value="ELFV_dehydrog"/>
    <property type="match status" value="1"/>
</dbReference>
<dbReference type="PROSITE" id="PS00074">
    <property type="entry name" value="GLFV_DEHYDROGENASE"/>
    <property type="match status" value="1"/>
</dbReference>
<keyword evidence="2 3" id="KW-0560">Oxidoreductase</keyword>
<evidence type="ECO:0000313" key="5">
    <source>
        <dbReference type="EMBL" id="KAJ9173312.1"/>
    </source>
</evidence>
<dbReference type="PIRSF" id="PIRSF000185">
    <property type="entry name" value="Glu_DH"/>
    <property type="match status" value="1"/>
</dbReference>
<reference evidence="5" key="1">
    <citation type="journal article" date="2023" name="Plant Biotechnol. J.">
        <title>Chromosome-level wild Hevea brasiliensis genome provides new tools for genomic-assisted breeding and valuable loci to elevate rubber yield.</title>
        <authorList>
            <person name="Cheng H."/>
            <person name="Song X."/>
            <person name="Hu Y."/>
            <person name="Wu T."/>
            <person name="Yang Q."/>
            <person name="An Z."/>
            <person name="Feng S."/>
            <person name="Deng Z."/>
            <person name="Wu W."/>
            <person name="Zeng X."/>
            <person name="Tu M."/>
            <person name="Wang X."/>
            <person name="Huang H."/>
        </authorList>
    </citation>
    <scope>NUCLEOTIDE SEQUENCE</scope>
    <source>
        <strain evidence="5">MT/VB/25A 57/8</strain>
    </source>
</reference>
<dbReference type="Proteomes" id="UP001174677">
    <property type="component" value="Chromosome 9"/>
</dbReference>
<evidence type="ECO:0000256" key="2">
    <source>
        <dbReference type="ARBA" id="ARBA00023002"/>
    </source>
</evidence>
<dbReference type="PANTHER" id="PTHR11606:SF31">
    <property type="entry name" value="GLUTAMATE DEHYDROGENASE"/>
    <property type="match status" value="1"/>
</dbReference>
<dbReference type="Gene3D" id="3.40.50.720">
    <property type="entry name" value="NAD(P)-binding Rossmann-like Domain"/>
    <property type="match status" value="1"/>
</dbReference>
<evidence type="ECO:0000259" key="4">
    <source>
        <dbReference type="SMART" id="SM00839"/>
    </source>
</evidence>